<dbReference type="EMBL" id="QZVT01000015">
    <property type="protein sequence ID" value="RJT75651.1"/>
    <property type="molecule type" value="Genomic_DNA"/>
</dbReference>
<proteinExistence type="predicted"/>
<evidence type="ECO:0000313" key="1">
    <source>
        <dbReference type="EMBL" id="RJT75651.1"/>
    </source>
</evidence>
<comment type="caution">
    <text evidence="1">The sequence shown here is derived from an EMBL/GenBank/DDBJ whole genome shotgun (WGS) entry which is preliminary data.</text>
</comment>
<protein>
    <submittedName>
        <fullName evidence="1">Uncharacterized protein</fullName>
    </submittedName>
</protein>
<dbReference type="AlphaFoldDB" id="A0A3A5M7L2"/>
<dbReference type="OrthoDB" id="9792518at2"/>
<gene>
    <name evidence="1" type="ORF">D6T63_17695</name>
</gene>
<accession>A0A3A5M7L2</accession>
<organism evidence="1 2">
    <name type="scientific">Arthrobacter cheniae</name>
    <dbReference type="NCBI Taxonomy" id="1258888"/>
    <lineage>
        <taxon>Bacteria</taxon>
        <taxon>Bacillati</taxon>
        <taxon>Actinomycetota</taxon>
        <taxon>Actinomycetes</taxon>
        <taxon>Micrococcales</taxon>
        <taxon>Micrococcaceae</taxon>
        <taxon>Arthrobacter</taxon>
    </lineage>
</organism>
<keyword evidence="2" id="KW-1185">Reference proteome</keyword>
<sequence length="141" mass="15782">MSVTRLELEQAFRQSWGADTTCLNAASLTKWTPDNPTHGQCGPTALVVQDLLGGDLLIADVTGGTEHDEVHYWNRFAGGVEIDLTREQFEPHRIIGEPLVVVRPKEGPRAYGQEYRLLRTRVTAVLALDPDESHEYPMRIT</sequence>
<evidence type="ECO:0000313" key="2">
    <source>
        <dbReference type="Proteomes" id="UP000272560"/>
    </source>
</evidence>
<name>A0A3A5M7L2_9MICC</name>
<dbReference type="InterPro" id="IPR056238">
    <property type="entry name" value="YunG-like"/>
</dbReference>
<dbReference type="RefSeq" id="WP_120150539.1">
    <property type="nucleotide sequence ID" value="NZ_QZVT01000015.1"/>
</dbReference>
<dbReference type="Pfam" id="PF24585">
    <property type="entry name" value="YunG"/>
    <property type="match status" value="1"/>
</dbReference>
<reference evidence="1 2" key="1">
    <citation type="submission" date="2018-09" db="EMBL/GenBank/DDBJ databases">
        <title>Novel species of Arthrobacter.</title>
        <authorList>
            <person name="Liu Q."/>
            <person name="Xin Y.-H."/>
        </authorList>
    </citation>
    <scope>NUCLEOTIDE SEQUENCE [LARGE SCALE GENOMIC DNA]</scope>
    <source>
        <strain evidence="1 2">Hz2</strain>
    </source>
</reference>
<dbReference type="Proteomes" id="UP000272560">
    <property type="component" value="Unassembled WGS sequence"/>
</dbReference>